<dbReference type="EMBL" id="DS130390">
    <property type="protein sequence ID" value="EAX73276.1"/>
    <property type="molecule type" value="Genomic_DNA"/>
</dbReference>
<reference evidence="2" key="2">
    <citation type="journal article" date="2007" name="Science">
        <title>Draft genome sequence of the sexually transmitted pathogen Trichomonas vaginalis.</title>
        <authorList>
            <person name="Carlton J.M."/>
            <person name="Hirt R.P."/>
            <person name="Silva J.C."/>
            <person name="Delcher A.L."/>
            <person name="Schatz M."/>
            <person name="Zhao Q."/>
            <person name="Wortman J.R."/>
            <person name="Bidwell S.L."/>
            <person name="Alsmark U.C.M."/>
            <person name="Besteiro S."/>
            <person name="Sicheritz-Ponten T."/>
            <person name="Noel C.J."/>
            <person name="Dacks J.B."/>
            <person name="Foster P.G."/>
            <person name="Simillion C."/>
            <person name="Van de Peer Y."/>
            <person name="Miranda-Saavedra D."/>
            <person name="Barton G.J."/>
            <person name="Westrop G.D."/>
            <person name="Mueller S."/>
            <person name="Dessi D."/>
            <person name="Fiori P.L."/>
            <person name="Ren Q."/>
            <person name="Paulsen I."/>
            <person name="Zhang H."/>
            <person name="Bastida-Corcuera F.D."/>
            <person name="Simoes-Barbosa A."/>
            <person name="Brown M.T."/>
            <person name="Hayes R.D."/>
            <person name="Mukherjee M."/>
            <person name="Okumura C.Y."/>
            <person name="Schneider R."/>
            <person name="Smith A.J."/>
            <person name="Vanacova S."/>
            <person name="Villalvazo M."/>
            <person name="Haas B.J."/>
            <person name="Pertea M."/>
            <person name="Feldblyum T.V."/>
            <person name="Utterback T.R."/>
            <person name="Shu C.L."/>
            <person name="Osoegawa K."/>
            <person name="de Jong P.J."/>
            <person name="Hrdy I."/>
            <person name="Horvathova L."/>
            <person name="Zubacova Z."/>
            <person name="Dolezal P."/>
            <person name="Malik S.B."/>
            <person name="Logsdon J.M. Jr."/>
            <person name="Henze K."/>
            <person name="Gupta A."/>
            <person name="Wang C.C."/>
            <person name="Dunne R.L."/>
            <person name="Upcroft J.A."/>
            <person name="Upcroft P."/>
            <person name="White O."/>
            <person name="Salzberg S.L."/>
            <person name="Tang P."/>
            <person name="Chiu C.-H."/>
            <person name="Lee Y.-S."/>
            <person name="Embley T.M."/>
            <person name="Coombs G.H."/>
            <person name="Mottram J.C."/>
            <person name="Tachezy J."/>
            <person name="Fraser-Liggett C.M."/>
            <person name="Johnson P.J."/>
        </authorList>
    </citation>
    <scope>NUCLEOTIDE SEQUENCE [LARGE SCALE GENOMIC DNA]</scope>
    <source>
        <strain evidence="2">G3</strain>
    </source>
</reference>
<dbReference type="SMR" id="A2HBE1"/>
<feature type="compositionally biased region" description="Low complexity" evidence="1">
    <location>
        <begin position="219"/>
        <end position="231"/>
    </location>
</feature>
<evidence type="ECO:0000313" key="3">
    <source>
        <dbReference type="Proteomes" id="UP000001542"/>
    </source>
</evidence>
<dbReference type="VEuPathDB" id="TrichDB:TVAGG3_0577150"/>
<name>A2HBE1_TRIV3</name>
<feature type="compositionally biased region" description="Basic and acidic residues" evidence="1">
    <location>
        <begin position="232"/>
        <end position="259"/>
    </location>
</feature>
<dbReference type="VEuPathDB" id="TrichDB:TVAG_015710"/>
<dbReference type="VEuPathDB" id="TrichDB:TVAGG3_1054220"/>
<organism evidence="2 3">
    <name type="scientific">Trichomonas vaginalis (strain ATCC PRA-98 / G3)</name>
    <dbReference type="NCBI Taxonomy" id="412133"/>
    <lineage>
        <taxon>Eukaryota</taxon>
        <taxon>Metamonada</taxon>
        <taxon>Parabasalia</taxon>
        <taxon>Trichomonadida</taxon>
        <taxon>Trichomonadidae</taxon>
        <taxon>Trichomonas</taxon>
    </lineage>
</organism>
<gene>
    <name evidence="2" type="ORF">TVAG_015710</name>
</gene>
<sequence>ELNKSFSFGVLYVVVGCPVWYLNWNSSRSLELKCRPSRNSGELDLGLHYPAQVLLNNFIYLYKVNCLVKSFWYSESFHPTGKYFPDNWKKFSRRQEGLFQLSVRKPFKFSKIENFWSNFRKSFSFRQERFFLPTGKVFPSDRKGFSFRRLSHKQMSDVPPTEPIPKPEEPKAPAPAPQFQQVPPIYYQFPPQGYYLPQGFPNYPPPQPMPYFPNPWLFQQAPPQQSQSQSQSKRDQDFEEGLNRLRKEYATAPMEDDRLSVSSLKSTDSTRTTDSVRDREDYLKQSERLFILQPFTVGALKNMRNYEGQTPAGDRKTDVLARAVQLVKTKTEIVDFILAACPYK</sequence>
<protein>
    <submittedName>
        <fullName evidence="2">Uncharacterized protein</fullName>
    </submittedName>
</protein>
<reference evidence="2" key="1">
    <citation type="submission" date="2006-10" db="EMBL/GenBank/DDBJ databases">
        <authorList>
            <person name="Amadeo P."/>
            <person name="Zhao Q."/>
            <person name="Wortman J."/>
            <person name="Fraser-Liggett C."/>
            <person name="Carlton J."/>
        </authorList>
    </citation>
    <scope>NUCLEOTIDE SEQUENCE</scope>
    <source>
        <strain evidence="2">G3</strain>
    </source>
</reference>
<feature type="region of interest" description="Disordered" evidence="1">
    <location>
        <begin position="149"/>
        <end position="178"/>
    </location>
</feature>
<evidence type="ECO:0000313" key="2">
    <source>
        <dbReference type="EMBL" id="EAX73276.1"/>
    </source>
</evidence>
<proteinExistence type="predicted"/>
<dbReference type="Proteomes" id="UP000001542">
    <property type="component" value="Unassembled WGS sequence"/>
</dbReference>
<dbReference type="AlphaFoldDB" id="A2HBE1"/>
<accession>A2HBE1</accession>
<feature type="region of interest" description="Disordered" evidence="1">
    <location>
        <begin position="211"/>
        <end position="279"/>
    </location>
</feature>
<dbReference type="InParanoid" id="A2HBE1"/>
<feature type="non-terminal residue" evidence="2">
    <location>
        <position position="1"/>
    </location>
</feature>
<keyword evidence="3" id="KW-1185">Reference proteome</keyword>
<evidence type="ECO:0000256" key="1">
    <source>
        <dbReference type="SAM" id="MobiDB-lite"/>
    </source>
</evidence>